<feature type="transmembrane region" description="Helical" evidence="7">
    <location>
        <begin position="231"/>
        <end position="252"/>
    </location>
</feature>
<feature type="transmembrane region" description="Helical" evidence="7">
    <location>
        <begin position="79"/>
        <end position="97"/>
    </location>
</feature>
<dbReference type="AlphaFoldDB" id="A0A432WPX8"/>
<dbReference type="Pfam" id="PF03601">
    <property type="entry name" value="Cons_hypoth698"/>
    <property type="match status" value="1"/>
</dbReference>
<protein>
    <submittedName>
        <fullName evidence="8">Putative sulfate exporter family transporter</fullName>
    </submittedName>
</protein>
<feature type="transmembrane region" description="Helical" evidence="7">
    <location>
        <begin position="202"/>
        <end position="219"/>
    </location>
</feature>
<evidence type="ECO:0000313" key="9">
    <source>
        <dbReference type="Proteomes" id="UP000288405"/>
    </source>
</evidence>
<organism evidence="8 9">
    <name type="scientific">Aliidiomarina sanyensis</name>
    <dbReference type="NCBI Taxonomy" id="1249555"/>
    <lineage>
        <taxon>Bacteria</taxon>
        <taxon>Pseudomonadati</taxon>
        <taxon>Pseudomonadota</taxon>
        <taxon>Gammaproteobacteria</taxon>
        <taxon>Alteromonadales</taxon>
        <taxon>Idiomarinaceae</taxon>
        <taxon>Aliidiomarina</taxon>
    </lineage>
</organism>
<dbReference type="PANTHER" id="PTHR30106:SF1">
    <property type="entry name" value="UPF0324 MEMBRANE PROTEIN FN0533"/>
    <property type="match status" value="1"/>
</dbReference>
<proteinExistence type="inferred from homology"/>
<gene>
    <name evidence="8" type="ORF">CWE11_03150</name>
</gene>
<evidence type="ECO:0000256" key="7">
    <source>
        <dbReference type="SAM" id="Phobius"/>
    </source>
</evidence>
<keyword evidence="4 7" id="KW-0812">Transmembrane</keyword>
<keyword evidence="6 7" id="KW-0472">Membrane</keyword>
<name>A0A432WPX8_9GAMM</name>
<evidence type="ECO:0000256" key="2">
    <source>
        <dbReference type="ARBA" id="ARBA00007977"/>
    </source>
</evidence>
<feature type="transmembrane region" description="Helical" evidence="7">
    <location>
        <begin position="293"/>
        <end position="313"/>
    </location>
</feature>
<sequence>MQVIALKHIVFVFLALLSLTPLISSSYALVLGILMALFGWVPPQVKPAVWVKKLLAVAIVGLGFGVNLSVALSASVSQLGLLVVVITGTIILGLALTQLFRVEPTSGKLISAGTAICGGSAIAAVAPAIRARAESIAVALACVFVLNALALWTFPAVGHAFGLTQEQFGIWAALAIHDTSSVVAAAELYGDESLMVATTLKLTRALAIVPLVLIFAWWYRRTHPSSSAVGIVPGVPLFIVLYILAIMIAALIPQGQPVYAFAFQGARHLLALCLFFIGASLSLAQLKQAGFKPIALATLLWLLVASGTLWWVAF</sequence>
<feature type="transmembrane region" description="Helical" evidence="7">
    <location>
        <begin position="53"/>
        <end position="72"/>
    </location>
</feature>
<dbReference type="GO" id="GO:0005886">
    <property type="term" value="C:plasma membrane"/>
    <property type="evidence" value="ECO:0007669"/>
    <property type="project" value="UniProtKB-SubCell"/>
</dbReference>
<accession>A0A432WPX8</accession>
<feature type="transmembrane region" description="Helical" evidence="7">
    <location>
        <begin position="258"/>
        <end position="281"/>
    </location>
</feature>
<reference evidence="8 9" key="1">
    <citation type="journal article" date="2011" name="Front. Microbiol.">
        <title>Genomic signatures of strain selection and enhancement in Bacillus atrophaeus var. globigii, a historical biowarfare simulant.</title>
        <authorList>
            <person name="Gibbons H.S."/>
            <person name="Broomall S.M."/>
            <person name="McNew L.A."/>
            <person name="Daligault H."/>
            <person name="Chapman C."/>
            <person name="Bruce D."/>
            <person name="Karavis M."/>
            <person name="Krepps M."/>
            <person name="McGregor P.A."/>
            <person name="Hong C."/>
            <person name="Park K.H."/>
            <person name="Akmal A."/>
            <person name="Feldman A."/>
            <person name="Lin J.S."/>
            <person name="Chang W.E."/>
            <person name="Higgs B.W."/>
            <person name="Demirev P."/>
            <person name="Lindquist J."/>
            <person name="Liem A."/>
            <person name="Fochler E."/>
            <person name="Read T.D."/>
            <person name="Tapia R."/>
            <person name="Johnson S."/>
            <person name="Bishop-Lilly K.A."/>
            <person name="Detter C."/>
            <person name="Han C."/>
            <person name="Sozhamannan S."/>
            <person name="Rosenzweig C.N."/>
            <person name="Skowronski E.W."/>
        </authorList>
    </citation>
    <scope>NUCLEOTIDE SEQUENCE [LARGE SCALE GENOMIC DNA]</scope>
    <source>
        <strain evidence="8 9">GYP-17</strain>
    </source>
</reference>
<feature type="transmembrane region" description="Helical" evidence="7">
    <location>
        <begin position="109"/>
        <end position="129"/>
    </location>
</feature>
<dbReference type="EMBL" id="PIPM01000002">
    <property type="protein sequence ID" value="RUO35769.1"/>
    <property type="molecule type" value="Genomic_DNA"/>
</dbReference>
<feature type="transmembrane region" description="Helical" evidence="7">
    <location>
        <begin position="136"/>
        <end position="154"/>
    </location>
</feature>
<keyword evidence="9" id="KW-1185">Reference proteome</keyword>
<evidence type="ECO:0000313" key="8">
    <source>
        <dbReference type="EMBL" id="RUO35769.1"/>
    </source>
</evidence>
<evidence type="ECO:0000256" key="5">
    <source>
        <dbReference type="ARBA" id="ARBA00022989"/>
    </source>
</evidence>
<evidence type="ECO:0000256" key="4">
    <source>
        <dbReference type="ARBA" id="ARBA00022692"/>
    </source>
</evidence>
<evidence type="ECO:0000256" key="3">
    <source>
        <dbReference type="ARBA" id="ARBA00022475"/>
    </source>
</evidence>
<keyword evidence="3" id="KW-1003">Cell membrane</keyword>
<comment type="similarity">
    <text evidence="2">Belongs to the UPF0324 family.</text>
</comment>
<evidence type="ECO:0000256" key="6">
    <source>
        <dbReference type="ARBA" id="ARBA00023136"/>
    </source>
</evidence>
<dbReference type="Proteomes" id="UP000288405">
    <property type="component" value="Unassembled WGS sequence"/>
</dbReference>
<dbReference type="OrthoDB" id="5393513at2"/>
<comment type="caution">
    <text evidence="8">The sequence shown here is derived from an EMBL/GenBank/DDBJ whole genome shotgun (WGS) entry which is preliminary data.</text>
</comment>
<comment type="subcellular location">
    <subcellularLocation>
        <location evidence="1">Cell membrane</location>
        <topology evidence="1">Multi-pass membrane protein</topology>
    </subcellularLocation>
</comment>
<evidence type="ECO:0000256" key="1">
    <source>
        <dbReference type="ARBA" id="ARBA00004651"/>
    </source>
</evidence>
<dbReference type="InterPro" id="IPR018383">
    <property type="entry name" value="UPF0324_pro"/>
</dbReference>
<feature type="transmembrane region" description="Helical" evidence="7">
    <location>
        <begin position="12"/>
        <end position="41"/>
    </location>
</feature>
<keyword evidence="5 7" id="KW-1133">Transmembrane helix</keyword>
<dbReference type="PANTHER" id="PTHR30106">
    <property type="entry name" value="INNER MEMBRANE PROTEIN YEIH-RELATED"/>
    <property type="match status" value="1"/>
</dbReference>